<accession>A0A6P7WUE0</accession>
<keyword evidence="2" id="KW-1133">Transmembrane helix</keyword>
<dbReference type="SUPFAM" id="SSF48726">
    <property type="entry name" value="Immunoglobulin"/>
    <property type="match status" value="1"/>
</dbReference>
<dbReference type="PROSITE" id="PS50835">
    <property type="entry name" value="IG_LIKE"/>
    <property type="match status" value="1"/>
</dbReference>
<evidence type="ECO:0000313" key="6">
    <source>
        <dbReference type="RefSeq" id="XP_030044801.1"/>
    </source>
</evidence>
<evidence type="ECO:0000256" key="3">
    <source>
        <dbReference type="SAM" id="SignalP"/>
    </source>
</evidence>
<keyword evidence="3" id="KW-0732">Signal</keyword>
<reference evidence="6" key="1">
    <citation type="submission" date="2025-08" db="UniProtKB">
        <authorList>
            <consortium name="RefSeq"/>
        </authorList>
    </citation>
    <scope>IDENTIFICATION</scope>
</reference>
<evidence type="ECO:0000313" key="5">
    <source>
        <dbReference type="Proteomes" id="UP000515156"/>
    </source>
</evidence>
<evidence type="ECO:0000259" key="4">
    <source>
        <dbReference type="PROSITE" id="PS50835"/>
    </source>
</evidence>
<keyword evidence="5" id="KW-1185">Reference proteome</keyword>
<feature type="region of interest" description="Disordered" evidence="1">
    <location>
        <begin position="284"/>
        <end position="310"/>
    </location>
</feature>
<keyword evidence="2" id="KW-0812">Transmembrane</keyword>
<dbReference type="KEGG" id="muo:115459077"/>
<evidence type="ECO:0000256" key="1">
    <source>
        <dbReference type="SAM" id="MobiDB-lite"/>
    </source>
</evidence>
<feature type="domain" description="Ig-like" evidence="4">
    <location>
        <begin position="3"/>
        <end position="109"/>
    </location>
</feature>
<dbReference type="OrthoDB" id="9903553at2759"/>
<dbReference type="InterPro" id="IPR036179">
    <property type="entry name" value="Ig-like_dom_sf"/>
</dbReference>
<dbReference type="AlphaFoldDB" id="A0A6P7WUE0"/>
<dbReference type="Proteomes" id="UP000515156">
    <property type="component" value="Unplaced"/>
</dbReference>
<proteinExistence type="predicted"/>
<organism evidence="5 6">
    <name type="scientific">Microcaecilia unicolor</name>
    <dbReference type="NCBI Taxonomy" id="1415580"/>
    <lineage>
        <taxon>Eukaryota</taxon>
        <taxon>Metazoa</taxon>
        <taxon>Chordata</taxon>
        <taxon>Craniata</taxon>
        <taxon>Vertebrata</taxon>
        <taxon>Euteleostomi</taxon>
        <taxon>Amphibia</taxon>
        <taxon>Gymnophiona</taxon>
        <taxon>Siphonopidae</taxon>
        <taxon>Microcaecilia</taxon>
    </lineage>
</organism>
<dbReference type="GeneID" id="115459077"/>
<dbReference type="CDD" id="cd00096">
    <property type="entry name" value="Ig"/>
    <property type="match status" value="1"/>
</dbReference>
<protein>
    <submittedName>
        <fullName evidence="6">Uncharacterized protein LOC115459077</fullName>
    </submittedName>
</protein>
<feature type="signal peptide" evidence="3">
    <location>
        <begin position="1"/>
        <end position="18"/>
    </location>
</feature>
<feature type="transmembrane region" description="Helical" evidence="2">
    <location>
        <begin position="240"/>
        <end position="264"/>
    </location>
</feature>
<dbReference type="InterPro" id="IPR003599">
    <property type="entry name" value="Ig_sub"/>
</dbReference>
<dbReference type="SMART" id="SM00409">
    <property type="entry name" value="IG"/>
    <property type="match status" value="1"/>
</dbReference>
<dbReference type="InterPro" id="IPR007110">
    <property type="entry name" value="Ig-like_dom"/>
</dbReference>
<dbReference type="Gene3D" id="2.60.40.10">
    <property type="entry name" value="Immunoglobulins"/>
    <property type="match status" value="1"/>
</dbReference>
<sequence>MLPTLFTLLFTAAALDLAMPNDRRQAALGNTVSIRCSVNTRILQWEWKPKFPLCASDSARVITVMGPKGFIPPLHFRNRLRHSISSKNLELRGTLIGDSGIYTCVAENGKKWITDLQVQEGCFNNINLTIIKKGPLEATLYCKLCNPITSEESSFIWTVNDIPLEQLLGNQRMRTGAILSVPLRNKSLLGAWQCKSTANPAWYAEHCLELESPDYKPEEDMKYGEENDPEAGPKPAPINLFQLILMALGALALFSLVILCLCFFCKGAQDRYEKTQADIAEVRLDETQLPAGDSSQQDPSPIRRTPSEKEGGGVHYVELEQFPPARQILKSPSLGRPSTIYATVV</sequence>
<dbReference type="InParanoid" id="A0A6P7WUE0"/>
<evidence type="ECO:0000256" key="2">
    <source>
        <dbReference type="SAM" id="Phobius"/>
    </source>
</evidence>
<dbReference type="RefSeq" id="XP_030044801.1">
    <property type="nucleotide sequence ID" value="XM_030188941.1"/>
</dbReference>
<name>A0A6P7WUE0_9AMPH</name>
<keyword evidence="2" id="KW-0472">Membrane</keyword>
<feature type="chain" id="PRO_5027625130" evidence="3">
    <location>
        <begin position="19"/>
        <end position="345"/>
    </location>
</feature>
<dbReference type="InterPro" id="IPR013783">
    <property type="entry name" value="Ig-like_fold"/>
</dbReference>
<gene>
    <name evidence="6" type="primary">LOC115459077</name>
</gene>